<feature type="compositionally biased region" description="Basic and acidic residues" evidence="1">
    <location>
        <begin position="254"/>
        <end position="264"/>
    </location>
</feature>
<accession>A0A5C3LR11</accession>
<gene>
    <name evidence="2" type="ORF">BDQ12DRAFT_737597</name>
</gene>
<feature type="region of interest" description="Disordered" evidence="1">
    <location>
        <begin position="318"/>
        <end position="370"/>
    </location>
</feature>
<dbReference type="STRING" id="68775.A0A5C3LR11"/>
<sequence>MGAALLSFLSVPGAYSPDHLKASPIAVDFFFHQPLQLQRTFIRAWNYLKNDHVTRLNSPVINYLPALNMRLSSNFVLLTFLGHGTSNVFSLPVDTLGENSVAAREYHQDVGTRRFDDDFELEPRGYDEFHLEARDFEYFDLGKREYSDFEFEPRDLDFDLESRAAQGPSSAKAAPVKNASEMLAKICHQLQGRSSEKKLSNAKMDPNSKATTGFPIEKKTISSPKFNKAMTSTSSSIVNAKLKESKLKPSLQRGKSDPKSEDAKSCPSSLRMDPKSKLNKLTTSGAKSIKPLTKLRNMTSAKDRKFGLEASTKLTKVDSKSKVDLKTKQADPSKSKTGSQSKKKFDATKQENDAMRSYRHHHHHKSNGYCRDRWRQNNGGYCKQSYDRPYHPAAERPYRATDERTYRAEKPYHTSAYDGYRQTVYDIGFDSRYQEYY</sequence>
<feature type="compositionally biased region" description="Basic and acidic residues" evidence="1">
    <location>
        <begin position="318"/>
        <end position="334"/>
    </location>
</feature>
<feature type="region of interest" description="Disordered" evidence="1">
    <location>
        <begin position="193"/>
        <end position="306"/>
    </location>
</feature>
<reference evidence="2 3" key="1">
    <citation type="journal article" date="2019" name="Nat. Ecol. Evol.">
        <title>Megaphylogeny resolves global patterns of mushroom evolution.</title>
        <authorList>
            <person name="Varga T."/>
            <person name="Krizsan K."/>
            <person name="Foldi C."/>
            <person name="Dima B."/>
            <person name="Sanchez-Garcia M."/>
            <person name="Sanchez-Ramirez S."/>
            <person name="Szollosi G.J."/>
            <person name="Szarkandi J.G."/>
            <person name="Papp V."/>
            <person name="Albert L."/>
            <person name="Andreopoulos W."/>
            <person name="Angelini C."/>
            <person name="Antonin V."/>
            <person name="Barry K.W."/>
            <person name="Bougher N.L."/>
            <person name="Buchanan P."/>
            <person name="Buyck B."/>
            <person name="Bense V."/>
            <person name="Catcheside P."/>
            <person name="Chovatia M."/>
            <person name="Cooper J."/>
            <person name="Damon W."/>
            <person name="Desjardin D."/>
            <person name="Finy P."/>
            <person name="Geml J."/>
            <person name="Haridas S."/>
            <person name="Hughes K."/>
            <person name="Justo A."/>
            <person name="Karasinski D."/>
            <person name="Kautmanova I."/>
            <person name="Kiss B."/>
            <person name="Kocsube S."/>
            <person name="Kotiranta H."/>
            <person name="LaButti K.M."/>
            <person name="Lechner B.E."/>
            <person name="Liimatainen K."/>
            <person name="Lipzen A."/>
            <person name="Lukacs Z."/>
            <person name="Mihaltcheva S."/>
            <person name="Morgado L.N."/>
            <person name="Niskanen T."/>
            <person name="Noordeloos M.E."/>
            <person name="Ohm R.A."/>
            <person name="Ortiz-Santana B."/>
            <person name="Ovrebo C."/>
            <person name="Racz N."/>
            <person name="Riley R."/>
            <person name="Savchenko A."/>
            <person name="Shiryaev A."/>
            <person name="Soop K."/>
            <person name="Spirin V."/>
            <person name="Szebenyi C."/>
            <person name="Tomsovsky M."/>
            <person name="Tulloss R.E."/>
            <person name="Uehling J."/>
            <person name="Grigoriev I.V."/>
            <person name="Vagvolgyi C."/>
            <person name="Papp T."/>
            <person name="Martin F.M."/>
            <person name="Miettinen O."/>
            <person name="Hibbett D.S."/>
            <person name="Nagy L.G."/>
        </authorList>
    </citation>
    <scope>NUCLEOTIDE SEQUENCE [LARGE SCALE GENOMIC DNA]</scope>
    <source>
        <strain evidence="2 3">CBS 166.37</strain>
    </source>
</reference>
<protein>
    <submittedName>
        <fullName evidence="2">Uncharacterized protein</fullName>
    </submittedName>
</protein>
<dbReference type="AlphaFoldDB" id="A0A5C3LR11"/>
<keyword evidence="3" id="KW-1185">Reference proteome</keyword>
<organism evidence="2 3">
    <name type="scientific">Crucibulum laeve</name>
    <dbReference type="NCBI Taxonomy" id="68775"/>
    <lineage>
        <taxon>Eukaryota</taxon>
        <taxon>Fungi</taxon>
        <taxon>Dikarya</taxon>
        <taxon>Basidiomycota</taxon>
        <taxon>Agaricomycotina</taxon>
        <taxon>Agaricomycetes</taxon>
        <taxon>Agaricomycetidae</taxon>
        <taxon>Agaricales</taxon>
        <taxon>Agaricineae</taxon>
        <taxon>Nidulariaceae</taxon>
        <taxon>Crucibulum</taxon>
    </lineage>
</organism>
<proteinExistence type="predicted"/>
<feature type="compositionally biased region" description="Polar residues" evidence="1">
    <location>
        <begin position="221"/>
        <end position="238"/>
    </location>
</feature>
<feature type="compositionally biased region" description="Basic and acidic residues" evidence="1">
    <location>
        <begin position="343"/>
        <end position="356"/>
    </location>
</feature>
<evidence type="ECO:0000313" key="3">
    <source>
        <dbReference type="Proteomes" id="UP000308652"/>
    </source>
</evidence>
<dbReference type="EMBL" id="ML213621">
    <property type="protein sequence ID" value="TFK35514.1"/>
    <property type="molecule type" value="Genomic_DNA"/>
</dbReference>
<evidence type="ECO:0000256" key="1">
    <source>
        <dbReference type="SAM" id="MobiDB-lite"/>
    </source>
</evidence>
<dbReference type="Proteomes" id="UP000308652">
    <property type="component" value="Unassembled WGS sequence"/>
</dbReference>
<name>A0A5C3LR11_9AGAR</name>
<evidence type="ECO:0000313" key="2">
    <source>
        <dbReference type="EMBL" id="TFK35514.1"/>
    </source>
</evidence>
<feature type="compositionally biased region" description="Basic residues" evidence="1">
    <location>
        <begin position="357"/>
        <end position="366"/>
    </location>
</feature>